<dbReference type="Gene3D" id="1.20.1270.70">
    <property type="entry name" value="Designed single chain three-helix bundle"/>
    <property type="match status" value="2"/>
</dbReference>
<feature type="compositionally biased region" description="Pro residues" evidence="4">
    <location>
        <begin position="1055"/>
        <end position="1065"/>
    </location>
</feature>
<sequence length="1275" mass="142128">MKNERETGKRILSAALAAALMISSVWFTKETEVRATNCGGLEEVDVYVPGAEEVVKNPALHWAVRASLNAVKEHVKITPEVMEEVKHLSYAQLNHPENFSKWKQQYWIDDLSGLQYATNMEILEITSTAFKEGASLSDLSPIENLTKLKNVQFPNDNLTNIDKLKKLTNMEILYLDSNKIQDVSALSGMKKLTQLSLSRNEIKNVEMLSGLKNLKYINLSYNQISSLPDLSALSNAESFIVSHNQLTDATPISKLHNLRALDLTGNPNLTNIKALATLTNLDKARTMLPEGTSKEDLFAAIDINKLFANFSISNMKASDVEAVEKSLSAYEKLTQEQKTYIPSEKIQAIQSNLEKVKNGGTPDAYPQWDADNVKVPVLDRLEIHVVDKKGNPLSNISFIKHAMGTKEYVSDENGLLTIDHRLNDDYWDTYVEIKGSDYVASPARIDYKTKDGRTFTVNGKMVTGLEEYTIVVVPAAEYVNKDNLQKAVEATKEVEHETQYTADSWKPYKKALEEAKAVLENVDATQLQADQAAEALSKATAALTKSSVLRALKVTVKDSNGNLFGRAFKFQLHRNDTMEGAYNEYSDPNTSVAYFIPTRAYKSGQIWQVHACTEEPYEFPVISVEAGEQNGEIYIRKVNGQEVTNGFEMNITLQPAEKSTATRKPDPTVLKEKLAKTKTLNKAEYIPSTFQVLETAAEAGEKAAAAGKTQEEINAAIAALEHAFAGLKILPNKAALREELNMKESHRASYYTNTSWKAYEDQYAAALQVYEDPEADETAVEQARTALLEKRNHLVNKGNKNQLKKLLDDCSGLKAEDYESGFDLFTQELEKAARLYEQEDVTQAQINEQVKKLNEVLGYLIPVKPAAPATCESGVFKANILDAKGRPVSGVKLQFSNAEEGVFSAKASDKNGVVEFRISSYDIGKEITAQLADTNYTTEDTHTFTAKEGEEAYYAVLDQIDGQPYQDGISIIYTVKSLQPAEKSSLQEKIAEAKTALEQAGKYTPESIASLQDALQKAEMVYADEEALQSEVEIAKIRLSNTILGLKEKEEPEPEPQPQPQPDPQPEVGKWRSDQNGWWYRLADGSYPVNQWERIDGQWYYFNGSGYALCGQWQSFGGTWYYFDGSCKAVIGWQLVGGAWYYFDQKTCAMKTGWIKDGSTWYFLSGSGAMQTGWLNQGGAWYYLNPAGGQMMTGWISVGGQWYFMDKETGAMRTGWIKDGSTWYFLNGNGTMKTGWLQSGTIWYYLKADGAMAENTVVNVGGTNYRFDGSGVWLP</sequence>
<keyword evidence="6" id="KW-1185">Reference proteome</keyword>
<dbReference type="InterPro" id="IPR050836">
    <property type="entry name" value="SDS22/Internalin_LRR"/>
</dbReference>
<name>A0A6N7URG4_9FIRM</name>
<dbReference type="EMBL" id="VULY01000018">
    <property type="protein sequence ID" value="MSR92884.1"/>
    <property type="molecule type" value="Genomic_DNA"/>
</dbReference>
<evidence type="ECO:0000256" key="3">
    <source>
        <dbReference type="PROSITE-ProRule" id="PRU00591"/>
    </source>
</evidence>
<keyword evidence="2" id="KW-0677">Repeat</keyword>
<dbReference type="SUPFAM" id="SSF69360">
    <property type="entry name" value="Cell wall binding repeat"/>
    <property type="match status" value="1"/>
</dbReference>
<dbReference type="Gene3D" id="3.80.10.10">
    <property type="entry name" value="Ribonuclease Inhibitor"/>
    <property type="match status" value="1"/>
</dbReference>
<evidence type="ECO:0000256" key="4">
    <source>
        <dbReference type="SAM" id="MobiDB-lite"/>
    </source>
</evidence>
<dbReference type="InterPro" id="IPR032675">
    <property type="entry name" value="LRR_dom_sf"/>
</dbReference>
<feature type="repeat" description="Cell wall-binding" evidence="3">
    <location>
        <begin position="1171"/>
        <end position="1190"/>
    </location>
</feature>
<dbReference type="SUPFAM" id="SSF52058">
    <property type="entry name" value="L domain-like"/>
    <property type="match status" value="1"/>
</dbReference>
<dbReference type="Gene3D" id="1.20.1270.90">
    <property type="entry name" value="AF1782-like"/>
    <property type="match status" value="2"/>
</dbReference>
<dbReference type="Pfam" id="PF07554">
    <property type="entry name" value="FIVAR"/>
    <property type="match status" value="4"/>
</dbReference>
<evidence type="ECO:0000313" key="5">
    <source>
        <dbReference type="EMBL" id="MSR92884.1"/>
    </source>
</evidence>
<reference evidence="5 6" key="1">
    <citation type="submission" date="2019-08" db="EMBL/GenBank/DDBJ databases">
        <title>In-depth cultivation of the pig gut microbiome towards novel bacterial diversity and tailored functional studies.</title>
        <authorList>
            <person name="Wylensek D."/>
            <person name="Hitch T.C.A."/>
            <person name="Clavel T."/>
        </authorList>
    </citation>
    <scope>NUCLEOTIDE SEQUENCE [LARGE SCALE GENOMIC DNA]</scope>
    <source>
        <strain evidence="5 6">68-1-5</strain>
    </source>
</reference>
<dbReference type="InterPro" id="IPR025875">
    <property type="entry name" value="Leu-rich_rpt_4"/>
</dbReference>
<feature type="repeat" description="Cell wall-binding" evidence="3">
    <location>
        <begin position="1151"/>
        <end position="1170"/>
    </location>
</feature>
<dbReference type="PROSITE" id="PS51450">
    <property type="entry name" value="LRR"/>
    <property type="match status" value="4"/>
</dbReference>
<dbReference type="PANTHER" id="PTHR46652">
    <property type="entry name" value="LEUCINE-RICH REPEAT AND IQ DOMAIN-CONTAINING PROTEIN 1-RELATED"/>
    <property type="match status" value="1"/>
</dbReference>
<dbReference type="PANTHER" id="PTHR46652:SF3">
    <property type="entry name" value="LEUCINE-RICH REPEAT-CONTAINING PROTEIN 9"/>
    <property type="match status" value="1"/>
</dbReference>
<evidence type="ECO:0000256" key="1">
    <source>
        <dbReference type="ARBA" id="ARBA00022614"/>
    </source>
</evidence>
<dbReference type="SMART" id="SM00365">
    <property type="entry name" value="LRR_SD22"/>
    <property type="match status" value="4"/>
</dbReference>
<accession>A0A6N7URG4</accession>
<dbReference type="AlphaFoldDB" id="A0A6N7URG4"/>
<gene>
    <name evidence="5" type="ORF">FYJ34_00990</name>
</gene>
<organism evidence="5 6">
    <name type="scientific">Suipraeoptans intestinalis</name>
    <dbReference type="NCBI Taxonomy" id="2606628"/>
    <lineage>
        <taxon>Bacteria</taxon>
        <taxon>Bacillati</taxon>
        <taxon>Bacillota</taxon>
        <taxon>Clostridia</taxon>
        <taxon>Lachnospirales</taxon>
        <taxon>Lachnospiraceae</taxon>
        <taxon>Suipraeoptans</taxon>
    </lineage>
</organism>
<dbReference type="InterPro" id="IPR018337">
    <property type="entry name" value="Cell_wall/Cho-bd_repeat"/>
</dbReference>
<dbReference type="Pfam" id="PF01473">
    <property type="entry name" value="Choline_bind_1"/>
    <property type="match status" value="2"/>
</dbReference>
<comment type="caution">
    <text evidence="5">The sequence shown here is derived from an EMBL/GenBank/DDBJ whole genome shotgun (WGS) entry which is preliminary data.</text>
</comment>
<evidence type="ECO:0000313" key="6">
    <source>
        <dbReference type="Proteomes" id="UP000434409"/>
    </source>
</evidence>
<dbReference type="InterPro" id="IPR003591">
    <property type="entry name" value="Leu-rich_rpt_typical-subtyp"/>
</dbReference>
<feature type="region of interest" description="Disordered" evidence="4">
    <location>
        <begin position="1049"/>
        <end position="1070"/>
    </location>
</feature>
<dbReference type="PROSITE" id="PS51170">
    <property type="entry name" value="CW"/>
    <property type="match status" value="5"/>
</dbReference>
<feature type="repeat" description="Cell wall-binding" evidence="3">
    <location>
        <begin position="1213"/>
        <end position="1232"/>
    </location>
</feature>
<feature type="repeat" description="Cell wall-binding" evidence="3">
    <location>
        <begin position="1089"/>
        <end position="1108"/>
    </location>
</feature>
<dbReference type="RefSeq" id="WP_154475445.1">
    <property type="nucleotide sequence ID" value="NZ_VULY01000018.1"/>
</dbReference>
<keyword evidence="1" id="KW-0433">Leucine-rich repeat</keyword>
<dbReference type="Gene3D" id="2.10.270.10">
    <property type="entry name" value="Cholin Binding"/>
    <property type="match status" value="2"/>
</dbReference>
<evidence type="ECO:0000256" key="2">
    <source>
        <dbReference type="ARBA" id="ARBA00022737"/>
    </source>
</evidence>
<dbReference type="Pfam" id="PF12799">
    <property type="entry name" value="LRR_4"/>
    <property type="match status" value="2"/>
</dbReference>
<dbReference type="InterPro" id="IPR001611">
    <property type="entry name" value="Leu-rich_rpt"/>
</dbReference>
<proteinExistence type="predicted"/>
<dbReference type="Pfam" id="PF19127">
    <property type="entry name" value="Choline_bind_3"/>
    <property type="match status" value="3"/>
</dbReference>
<dbReference type="SMART" id="SM00369">
    <property type="entry name" value="LRR_TYP"/>
    <property type="match status" value="3"/>
</dbReference>
<dbReference type="Proteomes" id="UP000434409">
    <property type="component" value="Unassembled WGS sequence"/>
</dbReference>
<feature type="repeat" description="Cell wall-binding" evidence="3">
    <location>
        <begin position="1233"/>
        <end position="1252"/>
    </location>
</feature>
<protein>
    <submittedName>
        <fullName evidence="5">Uncharacterized protein</fullName>
    </submittedName>
</protein>